<dbReference type="PROSITE" id="PS50404">
    <property type="entry name" value="GST_NTER"/>
    <property type="match status" value="1"/>
</dbReference>
<feature type="domain" description="GST N-terminal" evidence="2">
    <location>
        <begin position="6"/>
        <end position="90"/>
    </location>
</feature>
<dbReference type="InterPro" id="IPR010730">
    <property type="entry name" value="HET"/>
</dbReference>
<sequence length="1270" mass="145301">MSSDSVVYHYLAIGKLGRGEVVKLFLKDAGIDFEEKRYKYPDTWPETSQKLKEQGITRTGSLPSLEYKGLILTQHIPTLRFIARDLGKYDGQTNEDKYLVDAVSDIYVDWRSQWVANLKGATDEYKNEYLPKYYDLIAKYYSDRKGPYLLGDEVSYTDFAIYQSIDNDTRTKTIPSKIPDVLLKFKEVFEARPNIAEYIKSDPPLNHKVPFFCTVQEAQDKMSENTPKLCSACAVINFDKLFFPDPVPFNPSHRMPPGPCLGTLQEILDRSEKCDVCSLIIEAHRQRYKRTSDGRSTDRSKFRIQVPGEEPEIHGQVKTHGLRLSVNDEPIKCFLEPKSFSSYRIWPDSEDDPEPMYGGVNRVLLRLEPRPWLAIFTSSITLQAVWPPKESKTASNDIPLEATGRMIASLLDISIPRRWIKQCEDQHGEKCQKPKWLSDSDTEWLERCRVIDVKEHRIVDLLPTMRYVALSYVWGSSEKAIQSRLERRLTRNNMSRLQQPNGLGEIYMPQTIKDAMHVTEQVGERFIWVDALCIVQDDPVDVGRQTARMDLIYSKALFTILAACGEDATSGLAGLPSNPRDVFQRQVKVSSSGLHITPLVTLTEDDTLQFSTWNSRGWTFQERLLSRRSLIFTNKQVYWCCGSKTWEEESLLDINPRSTAFVSTHSFACYDEWDDNVSKFSLDSFDMYITQFSERKFTYPSDALPAFLGIIRRFDHLNNEKIHWGLNASTFDQALTWKYGQDRRDENYTYVSGGLTRSVPYPSWSWLGWTGFIGSFSGLRINQDYSKRGVGEMKSLLAFYSLMSDGSVSLIKGTSVRRVNDYGKKDDAVSTSAEKSSYNWIGDTKAAGPIKMDHISLASELESLSVEQSHQPERYDTGRIVFCTSHANVSIQITNRDGIHMETSDGLVRLNLELSPPFKKKSYDLFEAALNKDSDPGESKVMNFLRRKPVSTGHTISLIVISRYCGFDQGDDEVVKLNVMAVEEKVPGSGVWSRIGLGVMKEEDWVKLDIDWRMTTDEFEDDVLESESDAEEDDLEEDQELVATEFVPGHCLFCTKDSSTLDESMKHMLTAHGFNIPFQEFLAVDIETLVSYFHFVTNTYRECIWCGTRRSTVEGIQHHMLAKGHCRFDISPETEEFYEIPQYEDALGGRKQDTSDPVRLPSGRIISHRKHEEPRAPRREVADQKRLEPSAPVEPGMEIAHRRAVNGSREVVQANAAILAAQLSRLKVTSDRAAQREEKRWRGRLERANNFFAMKRFRLDAADSRMGRQF</sequence>
<evidence type="ECO:0000313" key="5">
    <source>
        <dbReference type="Proteomes" id="UP000573603"/>
    </source>
</evidence>
<dbReference type="InterPro" id="IPR041661">
    <property type="entry name" value="ZN622/Rei1/Reh1_Znf-C2H2"/>
</dbReference>
<dbReference type="InterPro" id="IPR010987">
    <property type="entry name" value="Glutathione-S-Trfase_C-like"/>
</dbReference>
<proteinExistence type="predicted"/>
<evidence type="ECO:0000259" key="2">
    <source>
        <dbReference type="PROSITE" id="PS50404"/>
    </source>
</evidence>
<protein>
    <recommendedName>
        <fullName evidence="6">Heterokaryon incompatibility domain-containing protein</fullName>
    </recommendedName>
</protein>
<organism evidence="4 5">
    <name type="scientific">Fusarium anthophilum</name>
    <dbReference type="NCBI Taxonomy" id="48485"/>
    <lineage>
        <taxon>Eukaryota</taxon>
        <taxon>Fungi</taxon>
        <taxon>Dikarya</taxon>
        <taxon>Ascomycota</taxon>
        <taxon>Pezizomycotina</taxon>
        <taxon>Sordariomycetes</taxon>
        <taxon>Hypocreomycetidae</taxon>
        <taxon>Hypocreales</taxon>
        <taxon>Nectriaceae</taxon>
        <taxon>Fusarium</taxon>
        <taxon>Fusarium fujikuroi species complex</taxon>
    </lineage>
</organism>
<feature type="region of interest" description="Disordered" evidence="1">
    <location>
        <begin position="1168"/>
        <end position="1195"/>
    </location>
</feature>
<evidence type="ECO:0000313" key="4">
    <source>
        <dbReference type="EMBL" id="KAF5253951.1"/>
    </source>
</evidence>
<dbReference type="Gene3D" id="1.20.1050.10">
    <property type="match status" value="1"/>
</dbReference>
<dbReference type="InterPro" id="IPR004046">
    <property type="entry name" value="GST_C"/>
</dbReference>
<dbReference type="EMBL" id="JABEVY010000030">
    <property type="protein sequence ID" value="KAF5253951.1"/>
    <property type="molecule type" value="Genomic_DNA"/>
</dbReference>
<dbReference type="PROSITE" id="PS50405">
    <property type="entry name" value="GST_CTER"/>
    <property type="match status" value="1"/>
</dbReference>
<gene>
    <name evidence="4" type="ORF">FANTH_1276</name>
</gene>
<dbReference type="Proteomes" id="UP000573603">
    <property type="component" value="Unassembled WGS sequence"/>
</dbReference>
<dbReference type="SUPFAM" id="SSF52833">
    <property type="entry name" value="Thioredoxin-like"/>
    <property type="match status" value="1"/>
</dbReference>
<dbReference type="Pfam" id="PF06985">
    <property type="entry name" value="HET"/>
    <property type="match status" value="1"/>
</dbReference>
<dbReference type="Pfam" id="PF14497">
    <property type="entry name" value="GST_C_3"/>
    <property type="match status" value="1"/>
</dbReference>
<name>A0A8H4ZXE4_9HYPO</name>
<evidence type="ECO:0000256" key="1">
    <source>
        <dbReference type="SAM" id="MobiDB-lite"/>
    </source>
</evidence>
<keyword evidence="5" id="KW-1185">Reference proteome</keyword>
<dbReference type="CDD" id="cd03039">
    <property type="entry name" value="GST_N_Sigma_like"/>
    <property type="match status" value="1"/>
</dbReference>
<comment type="caution">
    <text evidence="4">The sequence shown here is derived from an EMBL/GenBank/DDBJ whole genome shotgun (WGS) entry which is preliminary data.</text>
</comment>
<feature type="domain" description="GST C-terminal" evidence="3">
    <location>
        <begin position="93"/>
        <end position="211"/>
    </location>
</feature>
<dbReference type="PANTHER" id="PTHR33112:SF12">
    <property type="entry name" value="HETEROKARYON INCOMPATIBILITY DOMAIN-CONTAINING PROTEIN"/>
    <property type="match status" value="1"/>
</dbReference>
<dbReference type="InterPro" id="IPR004045">
    <property type="entry name" value="Glutathione_S-Trfase_N"/>
</dbReference>
<dbReference type="Gene3D" id="3.40.30.10">
    <property type="entry name" value="Glutaredoxin"/>
    <property type="match status" value="1"/>
</dbReference>
<dbReference type="PANTHER" id="PTHR33112">
    <property type="entry name" value="DOMAIN PROTEIN, PUTATIVE-RELATED"/>
    <property type="match status" value="1"/>
</dbReference>
<dbReference type="InterPro" id="IPR036249">
    <property type="entry name" value="Thioredoxin-like_sf"/>
</dbReference>
<reference evidence="4 5" key="1">
    <citation type="journal article" date="2020" name="BMC Genomics">
        <title>Correction to: Identification and distribution of gene clusters required for synthesis of sphingolipid metabolism inhibitors in diverse species of the filamentous fungus Fusarium.</title>
        <authorList>
            <person name="Kim H.S."/>
            <person name="Lohmar J.M."/>
            <person name="Busman M."/>
            <person name="Brown D.W."/>
            <person name="Naumann T.A."/>
            <person name="Divon H.H."/>
            <person name="Lysoe E."/>
            <person name="Uhlig S."/>
            <person name="Proctor R.H."/>
        </authorList>
    </citation>
    <scope>NUCLEOTIDE SEQUENCE [LARGE SCALE GENOMIC DNA]</scope>
    <source>
        <strain evidence="4 5">NRRL 25214</strain>
    </source>
</reference>
<dbReference type="InterPro" id="IPR036282">
    <property type="entry name" value="Glutathione-S-Trfase_C_sf"/>
</dbReference>
<evidence type="ECO:0000259" key="3">
    <source>
        <dbReference type="PROSITE" id="PS50405"/>
    </source>
</evidence>
<accession>A0A8H4ZXE4</accession>
<evidence type="ECO:0008006" key="6">
    <source>
        <dbReference type="Google" id="ProtNLM"/>
    </source>
</evidence>
<dbReference type="AlphaFoldDB" id="A0A8H4ZXE4"/>
<dbReference type="Pfam" id="PF12756">
    <property type="entry name" value="zf-C2H2_2"/>
    <property type="match status" value="1"/>
</dbReference>
<feature type="compositionally biased region" description="Basic and acidic residues" evidence="1">
    <location>
        <begin position="1170"/>
        <end position="1188"/>
    </location>
</feature>
<dbReference type="SUPFAM" id="SSF47616">
    <property type="entry name" value="GST C-terminal domain-like"/>
    <property type="match status" value="1"/>
</dbReference>